<evidence type="ECO:0000313" key="3">
    <source>
        <dbReference type="EMBL" id="KXZ51306.1"/>
    </source>
</evidence>
<reference evidence="4" key="1">
    <citation type="journal article" date="2016" name="Nat. Commun.">
        <title>The Gonium pectorale genome demonstrates co-option of cell cycle regulation during the evolution of multicellularity.</title>
        <authorList>
            <person name="Hanschen E.R."/>
            <person name="Marriage T.N."/>
            <person name="Ferris P.J."/>
            <person name="Hamaji T."/>
            <person name="Toyoda A."/>
            <person name="Fujiyama A."/>
            <person name="Neme R."/>
            <person name="Noguchi H."/>
            <person name="Minakuchi Y."/>
            <person name="Suzuki M."/>
            <person name="Kawai-Toyooka H."/>
            <person name="Smith D.R."/>
            <person name="Sparks H."/>
            <person name="Anderson J."/>
            <person name="Bakaric R."/>
            <person name="Luria V."/>
            <person name="Karger A."/>
            <person name="Kirschner M.W."/>
            <person name="Durand P.M."/>
            <person name="Michod R.E."/>
            <person name="Nozaki H."/>
            <person name="Olson B.J."/>
        </authorList>
    </citation>
    <scope>NUCLEOTIDE SEQUENCE [LARGE SCALE GENOMIC DNA]</scope>
    <source>
        <strain evidence="4">NIES-2863</strain>
    </source>
</reference>
<dbReference type="AlphaFoldDB" id="A0A150GN63"/>
<evidence type="ECO:0000256" key="1">
    <source>
        <dbReference type="SAM" id="MobiDB-lite"/>
    </source>
</evidence>
<keyword evidence="2" id="KW-0472">Membrane</keyword>
<feature type="transmembrane region" description="Helical" evidence="2">
    <location>
        <begin position="169"/>
        <end position="189"/>
    </location>
</feature>
<dbReference type="EMBL" id="LSYV01000014">
    <property type="protein sequence ID" value="KXZ51306.1"/>
    <property type="molecule type" value="Genomic_DNA"/>
</dbReference>
<name>A0A150GN63_GONPE</name>
<proteinExistence type="predicted"/>
<feature type="transmembrane region" description="Helical" evidence="2">
    <location>
        <begin position="139"/>
        <end position="162"/>
    </location>
</feature>
<keyword evidence="2" id="KW-0812">Transmembrane</keyword>
<keyword evidence="2" id="KW-1133">Transmembrane helix</keyword>
<evidence type="ECO:0000256" key="2">
    <source>
        <dbReference type="SAM" id="Phobius"/>
    </source>
</evidence>
<comment type="caution">
    <text evidence="3">The sequence shown here is derived from an EMBL/GenBank/DDBJ whole genome shotgun (WGS) entry which is preliminary data.</text>
</comment>
<organism evidence="3 4">
    <name type="scientific">Gonium pectorale</name>
    <name type="common">Green alga</name>
    <dbReference type="NCBI Taxonomy" id="33097"/>
    <lineage>
        <taxon>Eukaryota</taxon>
        <taxon>Viridiplantae</taxon>
        <taxon>Chlorophyta</taxon>
        <taxon>core chlorophytes</taxon>
        <taxon>Chlorophyceae</taxon>
        <taxon>CS clade</taxon>
        <taxon>Chlamydomonadales</taxon>
        <taxon>Volvocaceae</taxon>
        <taxon>Gonium</taxon>
    </lineage>
</organism>
<feature type="compositionally biased region" description="Low complexity" evidence="1">
    <location>
        <begin position="260"/>
        <end position="273"/>
    </location>
</feature>
<feature type="transmembrane region" description="Helical" evidence="2">
    <location>
        <begin position="216"/>
        <end position="238"/>
    </location>
</feature>
<evidence type="ECO:0000313" key="4">
    <source>
        <dbReference type="Proteomes" id="UP000075714"/>
    </source>
</evidence>
<dbReference type="Proteomes" id="UP000075714">
    <property type="component" value="Unassembled WGS sequence"/>
</dbReference>
<feature type="region of interest" description="Disordered" evidence="1">
    <location>
        <begin position="260"/>
        <end position="290"/>
    </location>
</feature>
<feature type="transmembrane region" description="Helical" evidence="2">
    <location>
        <begin position="103"/>
        <end position="119"/>
    </location>
</feature>
<sequence length="290" mass="31267">MGDCTAGVVLPDEVMVSSAGTAEASFAGEGPGKPPALEAAYQDFKADQLVGLDRMALLLNAGMRAVIVRRAHEIDALPQTPPLAAVAAEPPAPWRLQMASQDLFLAAILLLLALSLTPLHRTRRNLLLQLRGWLDSAVYLLMLMPLPPLGGPLLAVPVTWTLVFRRRPLLYWVIFCVWEPAMFQLSPYLQARVTLVTLVPVSFLCRHYVRGHWPSVLLFAAAFIAGTIAVSAASDLRLRRRFRRMRRGELGAVRHLAAAGDASDGAGGSAASASGGGDGHYYGKPPKFLS</sequence>
<dbReference type="OrthoDB" id="563620at2759"/>
<gene>
    <name evidence="3" type="ORF">GPECTOR_13g793</name>
</gene>
<keyword evidence="4" id="KW-1185">Reference proteome</keyword>
<protein>
    <submittedName>
        <fullName evidence="3">Uncharacterized protein</fullName>
    </submittedName>
</protein>
<accession>A0A150GN63</accession>